<reference evidence="2" key="1">
    <citation type="journal article" date="2019" name="Int. J. Syst. Evol. Microbiol.">
        <title>The Global Catalogue of Microorganisms (GCM) 10K type strain sequencing project: providing services to taxonomists for standard genome sequencing and annotation.</title>
        <authorList>
            <consortium name="The Broad Institute Genomics Platform"/>
            <consortium name="The Broad Institute Genome Sequencing Center for Infectious Disease"/>
            <person name="Wu L."/>
            <person name="Ma J."/>
        </authorList>
    </citation>
    <scope>NUCLEOTIDE SEQUENCE [LARGE SCALE GENOMIC DNA]</scope>
    <source>
        <strain evidence="2">CCM 8912</strain>
    </source>
</reference>
<name>A0ABW4CRY9_9LACO</name>
<organism evidence="1 2">
    <name type="scientific">Lacticaseibacillus hegangensis</name>
    <dbReference type="NCBI Taxonomy" id="2486010"/>
    <lineage>
        <taxon>Bacteria</taxon>
        <taxon>Bacillati</taxon>
        <taxon>Bacillota</taxon>
        <taxon>Bacilli</taxon>
        <taxon>Lactobacillales</taxon>
        <taxon>Lactobacillaceae</taxon>
        <taxon>Lacticaseibacillus</taxon>
    </lineage>
</organism>
<accession>A0ABW4CRY9</accession>
<protein>
    <submittedName>
        <fullName evidence="1">Aldo/keto reductase</fullName>
    </submittedName>
</protein>
<dbReference type="InterPro" id="IPR020471">
    <property type="entry name" value="AKR"/>
</dbReference>
<keyword evidence="2" id="KW-1185">Reference proteome</keyword>
<evidence type="ECO:0000313" key="1">
    <source>
        <dbReference type="EMBL" id="MFD1440126.1"/>
    </source>
</evidence>
<dbReference type="Proteomes" id="UP001597212">
    <property type="component" value="Unassembled WGS sequence"/>
</dbReference>
<dbReference type="PANTHER" id="PTHR43827">
    <property type="entry name" value="2,5-DIKETO-D-GLUCONIC ACID REDUCTASE"/>
    <property type="match status" value="1"/>
</dbReference>
<dbReference type="PANTHER" id="PTHR43827:SF13">
    <property type="entry name" value="ALDO_KETO REDUCTASE FAMILY PROTEIN"/>
    <property type="match status" value="1"/>
</dbReference>
<proteinExistence type="predicted"/>
<gene>
    <name evidence="1" type="ORF">ACFQ5K_01795</name>
</gene>
<comment type="caution">
    <text evidence="1">The sequence shown here is derived from an EMBL/GenBank/DDBJ whole genome shotgun (WGS) entry which is preliminary data.</text>
</comment>
<sequence>MSHLTKLSDTVALTDAVAMPEVGVVVDKAPENLAEAALKAGFRHLICNQANLPVVQAAIAQSGLPADASFVTVRLAAGEQLALAAPVALIVAGSDDASRQAATQAVATGQAQAKAVSGEMAPDAMLVVLPVGVTQQREAVKAAKAAGLKVASDLPFGEGDLALLRPLRRMAERYGKTPQQVVIRWLLQSGVWPWLPATTAEEVTEWGAVFDFELSFHDTQVLAALDGRPMAPRKHRRH</sequence>
<evidence type="ECO:0000313" key="2">
    <source>
        <dbReference type="Proteomes" id="UP001597212"/>
    </source>
</evidence>
<dbReference type="Gene3D" id="3.20.20.100">
    <property type="entry name" value="NADP-dependent oxidoreductase domain"/>
    <property type="match status" value="1"/>
</dbReference>
<dbReference type="RefSeq" id="WP_125754982.1">
    <property type="nucleotide sequence ID" value="NZ_JBHTOK010000008.1"/>
</dbReference>
<dbReference type="InterPro" id="IPR036812">
    <property type="entry name" value="NAD(P)_OxRdtase_dom_sf"/>
</dbReference>
<dbReference type="EMBL" id="JBHTOK010000008">
    <property type="protein sequence ID" value="MFD1440126.1"/>
    <property type="molecule type" value="Genomic_DNA"/>
</dbReference>
<dbReference type="SUPFAM" id="SSF51430">
    <property type="entry name" value="NAD(P)-linked oxidoreductase"/>
    <property type="match status" value="1"/>
</dbReference>